<feature type="transmembrane region" description="Helical" evidence="1">
    <location>
        <begin position="6"/>
        <end position="26"/>
    </location>
</feature>
<keyword evidence="1" id="KW-0812">Transmembrane</keyword>
<keyword evidence="1" id="KW-0472">Membrane</keyword>
<dbReference type="RefSeq" id="WP_118260852.1">
    <property type="nucleotide sequence ID" value="NZ_CABJDM010000016.1"/>
</dbReference>
<evidence type="ECO:0000313" key="2">
    <source>
        <dbReference type="EMBL" id="RGV32840.1"/>
    </source>
</evidence>
<organism evidence="2 4">
    <name type="scientific">Butyricimonas virosa</name>
    <dbReference type="NCBI Taxonomy" id="544645"/>
    <lineage>
        <taxon>Bacteria</taxon>
        <taxon>Pseudomonadati</taxon>
        <taxon>Bacteroidota</taxon>
        <taxon>Bacteroidia</taxon>
        <taxon>Bacteroidales</taxon>
        <taxon>Odoribacteraceae</taxon>
        <taxon>Butyricimonas</taxon>
    </lineage>
</organism>
<gene>
    <name evidence="2" type="ORF">DWW18_12865</name>
    <name evidence="3" type="ORF">DWZ68_12320</name>
</gene>
<dbReference type="Proteomes" id="UP000286038">
    <property type="component" value="Unassembled WGS sequence"/>
</dbReference>
<dbReference type="EMBL" id="QRPV01000016">
    <property type="protein sequence ID" value="RHM41896.1"/>
    <property type="molecule type" value="Genomic_DNA"/>
</dbReference>
<evidence type="ECO:0000313" key="4">
    <source>
        <dbReference type="Proteomes" id="UP000283589"/>
    </source>
</evidence>
<feature type="transmembrane region" description="Helical" evidence="1">
    <location>
        <begin position="354"/>
        <end position="371"/>
    </location>
</feature>
<name>A0A412WYI4_9BACT</name>
<accession>A0A412WYI4</accession>
<dbReference type="AlphaFoldDB" id="A0A412WYI4"/>
<evidence type="ECO:0000256" key="1">
    <source>
        <dbReference type="SAM" id="Phobius"/>
    </source>
</evidence>
<feature type="transmembrane region" description="Helical" evidence="1">
    <location>
        <begin position="383"/>
        <end position="407"/>
    </location>
</feature>
<reference evidence="4 5" key="1">
    <citation type="submission" date="2018-08" db="EMBL/GenBank/DDBJ databases">
        <title>A genome reference for cultivated species of the human gut microbiota.</title>
        <authorList>
            <person name="Zou Y."/>
            <person name="Xue W."/>
            <person name="Luo G."/>
        </authorList>
    </citation>
    <scope>NUCLEOTIDE SEQUENCE [LARGE SCALE GENOMIC DNA]</scope>
    <source>
        <strain evidence="2 4">AF14-49</strain>
        <strain evidence="3 5">AF34-33</strain>
    </source>
</reference>
<dbReference type="Pfam" id="PF16149">
    <property type="entry name" value="DUF4857"/>
    <property type="match status" value="1"/>
</dbReference>
<dbReference type="InterPro" id="IPR032333">
    <property type="entry name" value="DUF4857"/>
</dbReference>
<protein>
    <submittedName>
        <fullName evidence="2">DUF4857 domain-containing protein</fullName>
    </submittedName>
</protein>
<evidence type="ECO:0000313" key="5">
    <source>
        <dbReference type="Proteomes" id="UP000286038"/>
    </source>
</evidence>
<dbReference type="Proteomes" id="UP000283589">
    <property type="component" value="Unassembled WGS sequence"/>
</dbReference>
<comment type="caution">
    <text evidence="2">The sequence shown here is derived from an EMBL/GenBank/DDBJ whole genome shotgun (WGS) entry which is preliminary data.</text>
</comment>
<sequence length="409" mass="47687">MTAKVVRIIMILLTVFIASIVLPDFYKTSFKRNVKYVSLNYSEVTKQFVIWGLKDGVLLDTLGNEYSRQEYERMVPFSSMPQLLKRNEFPDTVAGVPVTPQLVAENNYRHIVNLTERGRYYAMSPLVHGGTDRVGYIYTNDMMRVNRNGIEFYNCEDGRVDKEKSALFDQELRKLGYCPPAKKIYGRSATGYKRDDGLFFIDSKDQLFQVRYHAYKPDCRKIELPDQIKLRRVEWEPDHPEVVAYLFGDNNGVYILTVDNQIIKLDLDEFNYDQFKVFDVMGNLFYHMISIQKDGYEKLYVFDRNYKLLDKYGVHSDVYEESAAGVVEGFLFPFVTSTYSYINGYYISSEGQPFVKFIWLNLVLAGVLLYIKRRKGLNVKNPFHIIDLFMVVAFGVFGFISVLIYPIRK</sequence>
<evidence type="ECO:0000313" key="3">
    <source>
        <dbReference type="EMBL" id="RHM41896.1"/>
    </source>
</evidence>
<dbReference type="EMBL" id="QRZA01000017">
    <property type="protein sequence ID" value="RGV32840.1"/>
    <property type="molecule type" value="Genomic_DNA"/>
</dbReference>
<proteinExistence type="predicted"/>
<keyword evidence="1" id="KW-1133">Transmembrane helix</keyword>